<dbReference type="AlphaFoldDB" id="A0A9X4IAW3"/>
<dbReference type="EMBL" id="CP146598">
    <property type="protein sequence ID" value="WWY02935.1"/>
    <property type="molecule type" value="Genomic_DNA"/>
</dbReference>
<evidence type="ECO:0000313" key="1">
    <source>
        <dbReference type="EMBL" id="MDD9327789.1"/>
    </source>
</evidence>
<sequence length="177" mass="20845">MTIQWTNIKSLKGSQHNAFEELVCQLVRQEFQSQGKFTRISVPDGGIEAMCELSDGTVYGWQAKYFLSSFSSSQWQQIEDSFENSLKNYPKLAKYYVCVATDRANANIPSNKSFLDKWEKHTQKWKKFAQSQGREIEFEFWGSFELSDFLSKPENAGKKFFWFNENELSDKWFKQYN</sequence>
<protein>
    <recommendedName>
        <fullName evidence="4">Restriction endonuclease</fullName>
    </recommendedName>
</protein>
<keyword evidence="3" id="KW-1185">Reference proteome</keyword>
<organism evidence="1">
    <name type="scientific">Neisseria leonii</name>
    <dbReference type="NCBI Taxonomy" id="2995413"/>
    <lineage>
        <taxon>Bacteria</taxon>
        <taxon>Pseudomonadati</taxon>
        <taxon>Pseudomonadota</taxon>
        <taxon>Betaproteobacteria</taxon>
        <taxon>Neisseriales</taxon>
        <taxon>Neisseriaceae</taxon>
        <taxon>Neisseria</taxon>
    </lineage>
</organism>
<reference evidence="2" key="2">
    <citation type="submission" date="2024-02" db="EMBL/GenBank/DDBJ databases">
        <title>Neisseria leonii sp. nov.</title>
        <authorList>
            <person name="Boutroux M."/>
            <person name="Favre-Rochex S."/>
            <person name="Gorgette O."/>
            <person name="Touak G."/>
            <person name="Muhle E."/>
            <person name="Chesneau O."/>
            <person name="Clermont D."/>
            <person name="Rahi P."/>
        </authorList>
    </citation>
    <scope>NUCLEOTIDE SEQUENCE</scope>
    <source>
        <strain evidence="2">51.81</strain>
    </source>
</reference>
<name>A0A9X4IAW3_9NEIS</name>
<evidence type="ECO:0000313" key="3">
    <source>
        <dbReference type="Proteomes" id="UP001149607"/>
    </source>
</evidence>
<dbReference type="Proteomes" id="UP001149607">
    <property type="component" value="Chromosome"/>
</dbReference>
<accession>A0A9X4IAW3</accession>
<proteinExistence type="predicted"/>
<evidence type="ECO:0008006" key="4">
    <source>
        <dbReference type="Google" id="ProtNLM"/>
    </source>
</evidence>
<gene>
    <name evidence="1" type="ORF">ORY91_001200</name>
    <name evidence="2" type="ORF">V9W64_09615</name>
</gene>
<reference evidence="1" key="1">
    <citation type="submission" date="2022-10" db="EMBL/GenBank/DDBJ databases">
        <authorList>
            <person name="Boutroux M."/>
        </authorList>
    </citation>
    <scope>NUCLEOTIDE SEQUENCE</scope>
    <source>
        <strain evidence="1">51.81</strain>
    </source>
</reference>
<dbReference type="RefSeq" id="WP_274584955.1">
    <property type="nucleotide sequence ID" value="NZ_CP145811.1"/>
</dbReference>
<dbReference type="EMBL" id="JAPQFL010000002">
    <property type="protein sequence ID" value="MDD9327789.1"/>
    <property type="molecule type" value="Genomic_DNA"/>
</dbReference>
<evidence type="ECO:0000313" key="2">
    <source>
        <dbReference type="EMBL" id="WWY02935.1"/>
    </source>
</evidence>